<sequence>MRYKIIDVYQKENLKHYIAKSLKPRSPQFIIIQSTQTLCLNLDIIDVNPKTAVTTWATGEEIAMKILRQFDSFDKAYLT</sequence>
<dbReference type="OrthoDB" id="6693818at2"/>
<protein>
    <submittedName>
        <fullName evidence="1">Uncharacterized protein</fullName>
    </submittedName>
</protein>
<comment type="caution">
    <text evidence="1">The sequence shown here is derived from an EMBL/GenBank/DDBJ whole genome shotgun (WGS) entry which is preliminary data.</text>
</comment>
<dbReference type="RefSeq" id="WP_067667544.1">
    <property type="nucleotide sequence ID" value="NZ_CBCSIK010000001.1"/>
</dbReference>
<dbReference type="AlphaFoldDB" id="A0A151Y3L5"/>
<evidence type="ECO:0000313" key="1">
    <source>
        <dbReference type="EMBL" id="KYQ72634.1"/>
    </source>
</evidence>
<gene>
    <name evidence="1" type="ORF">AZH43_09080</name>
</gene>
<dbReference type="Proteomes" id="UP000076276">
    <property type="component" value="Unassembled WGS sequence"/>
</dbReference>
<accession>A0A151Y3L5</accession>
<keyword evidence="2" id="KW-1185">Reference proteome</keyword>
<organism evidence="1 2">
    <name type="scientific">Acinetobacter pragensis</name>
    <dbReference type="NCBI Taxonomy" id="1806892"/>
    <lineage>
        <taxon>Bacteria</taxon>
        <taxon>Pseudomonadati</taxon>
        <taxon>Pseudomonadota</taxon>
        <taxon>Gammaproteobacteria</taxon>
        <taxon>Moraxellales</taxon>
        <taxon>Moraxellaceae</taxon>
        <taxon>Acinetobacter</taxon>
    </lineage>
</organism>
<dbReference type="EMBL" id="LUAW01000014">
    <property type="protein sequence ID" value="KYQ72634.1"/>
    <property type="molecule type" value="Genomic_DNA"/>
</dbReference>
<evidence type="ECO:0000313" key="2">
    <source>
        <dbReference type="Proteomes" id="UP000076276"/>
    </source>
</evidence>
<name>A0A151Y3L5_9GAMM</name>
<reference evidence="1 2" key="1">
    <citation type="submission" date="2016-03" db="EMBL/GenBank/DDBJ databases">
        <title>Acinetobacter genomospecies 28 strain ANC 4149.</title>
        <authorList>
            <person name="Radolfova-Krizova L."/>
            <person name="Nemec A."/>
        </authorList>
    </citation>
    <scope>NUCLEOTIDE SEQUENCE [LARGE SCALE GENOMIC DNA]</scope>
    <source>
        <strain evidence="1 2">ANC 4149</strain>
    </source>
</reference>
<proteinExistence type="predicted"/>